<dbReference type="Proteomes" id="UP001280121">
    <property type="component" value="Unassembled WGS sequence"/>
</dbReference>
<dbReference type="EMBL" id="JANJYI010000002">
    <property type="protein sequence ID" value="KAK2658786.1"/>
    <property type="molecule type" value="Genomic_DNA"/>
</dbReference>
<proteinExistence type="predicted"/>
<sequence length="144" mass="17332">MEELRNLHQNAYDYANAVGPHKWSHVHCPDRRYKVMITNAAECINSCLKFTRQLPMLTLSEFIRNMLQCWFDDCHRDAQSMRHQLTDVSHIVILKRVKKCDYMTINQVDWNIFSMKRSRKQWTVDLVRKTYSCNKFQMDHFPCS</sequence>
<keyword evidence="2" id="KW-1185">Reference proteome</keyword>
<gene>
    <name evidence="1" type="ORF">Ddye_005319</name>
</gene>
<protein>
    <submittedName>
        <fullName evidence="1">Uncharacterized protein</fullName>
    </submittedName>
</protein>
<dbReference type="AlphaFoldDB" id="A0AAD9XFX0"/>
<comment type="caution">
    <text evidence="1">The sequence shown here is derived from an EMBL/GenBank/DDBJ whole genome shotgun (WGS) entry which is preliminary data.</text>
</comment>
<name>A0AAD9XFX0_9ROSI</name>
<organism evidence="1 2">
    <name type="scientific">Dipteronia dyeriana</name>
    <dbReference type="NCBI Taxonomy" id="168575"/>
    <lineage>
        <taxon>Eukaryota</taxon>
        <taxon>Viridiplantae</taxon>
        <taxon>Streptophyta</taxon>
        <taxon>Embryophyta</taxon>
        <taxon>Tracheophyta</taxon>
        <taxon>Spermatophyta</taxon>
        <taxon>Magnoliopsida</taxon>
        <taxon>eudicotyledons</taxon>
        <taxon>Gunneridae</taxon>
        <taxon>Pentapetalae</taxon>
        <taxon>rosids</taxon>
        <taxon>malvids</taxon>
        <taxon>Sapindales</taxon>
        <taxon>Sapindaceae</taxon>
        <taxon>Hippocastanoideae</taxon>
        <taxon>Acereae</taxon>
        <taxon>Dipteronia</taxon>
    </lineage>
</organism>
<evidence type="ECO:0000313" key="2">
    <source>
        <dbReference type="Proteomes" id="UP001280121"/>
    </source>
</evidence>
<evidence type="ECO:0000313" key="1">
    <source>
        <dbReference type="EMBL" id="KAK2658786.1"/>
    </source>
</evidence>
<accession>A0AAD9XFX0</accession>
<reference evidence="1" key="1">
    <citation type="journal article" date="2023" name="Plant J.">
        <title>Genome sequences and population genomics provide insights into the demographic history, inbreeding, and mutation load of two 'living fossil' tree species of Dipteronia.</title>
        <authorList>
            <person name="Feng Y."/>
            <person name="Comes H.P."/>
            <person name="Chen J."/>
            <person name="Zhu S."/>
            <person name="Lu R."/>
            <person name="Zhang X."/>
            <person name="Li P."/>
            <person name="Qiu J."/>
            <person name="Olsen K.M."/>
            <person name="Qiu Y."/>
        </authorList>
    </citation>
    <scope>NUCLEOTIDE SEQUENCE</scope>
    <source>
        <strain evidence="1">KIB01</strain>
    </source>
</reference>